<comment type="caution">
    <text evidence="3">The sequence shown here is derived from an EMBL/GenBank/DDBJ whole genome shotgun (WGS) entry which is preliminary data.</text>
</comment>
<dbReference type="EMBL" id="MCIB01000001">
    <property type="protein sequence ID" value="RKD34508.1"/>
    <property type="molecule type" value="Genomic_DNA"/>
</dbReference>
<protein>
    <recommendedName>
        <fullName evidence="2">LysM domain-containing protein</fullName>
    </recommendedName>
</protein>
<dbReference type="PROSITE" id="PS51782">
    <property type="entry name" value="LYSM"/>
    <property type="match status" value="1"/>
</dbReference>
<dbReference type="CDD" id="cd00118">
    <property type="entry name" value="LysM"/>
    <property type="match status" value="1"/>
</dbReference>
<feature type="domain" description="LysM" evidence="2">
    <location>
        <begin position="43"/>
        <end position="93"/>
    </location>
</feature>
<keyword evidence="4" id="KW-1185">Reference proteome</keyword>
<dbReference type="InterPro" id="IPR036779">
    <property type="entry name" value="LysM_dom_sf"/>
</dbReference>
<keyword evidence="1" id="KW-0812">Transmembrane</keyword>
<name>A0A419TAK5_9FIRM</name>
<dbReference type="Proteomes" id="UP000284177">
    <property type="component" value="Unassembled WGS sequence"/>
</dbReference>
<dbReference type="SUPFAM" id="SSF54106">
    <property type="entry name" value="LysM domain"/>
    <property type="match status" value="1"/>
</dbReference>
<dbReference type="AlphaFoldDB" id="A0A419TAK5"/>
<evidence type="ECO:0000256" key="1">
    <source>
        <dbReference type="SAM" id="Phobius"/>
    </source>
</evidence>
<keyword evidence="1" id="KW-0472">Membrane</keyword>
<organism evidence="3 4">
    <name type="scientific">Thermohalobacter berrensis</name>
    <dbReference type="NCBI Taxonomy" id="99594"/>
    <lineage>
        <taxon>Bacteria</taxon>
        <taxon>Bacillati</taxon>
        <taxon>Bacillota</taxon>
        <taxon>Tissierellia</taxon>
        <taxon>Tissierellales</taxon>
        <taxon>Thermohalobacteraceae</taxon>
        <taxon>Thermohalobacter</taxon>
    </lineage>
</organism>
<feature type="transmembrane region" description="Helical" evidence="1">
    <location>
        <begin position="7"/>
        <end position="28"/>
    </location>
</feature>
<proteinExistence type="predicted"/>
<dbReference type="Gene3D" id="3.10.350.10">
    <property type="entry name" value="LysM domain"/>
    <property type="match status" value="1"/>
</dbReference>
<dbReference type="RefSeq" id="WP_183108664.1">
    <property type="nucleotide sequence ID" value="NZ_MCIB01000001.1"/>
</dbReference>
<dbReference type="Pfam" id="PF01476">
    <property type="entry name" value="LysM"/>
    <property type="match status" value="1"/>
</dbReference>
<dbReference type="InterPro" id="IPR018392">
    <property type="entry name" value="LysM"/>
</dbReference>
<evidence type="ECO:0000313" key="4">
    <source>
        <dbReference type="Proteomes" id="UP000284177"/>
    </source>
</evidence>
<dbReference type="SMART" id="SM00257">
    <property type="entry name" value="LysM"/>
    <property type="match status" value="1"/>
</dbReference>
<evidence type="ECO:0000259" key="2">
    <source>
        <dbReference type="PROSITE" id="PS51782"/>
    </source>
</evidence>
<accession>A0A419TAK5</accession>
<sequence>MLKIKNNFRFACFITILTLIIISILGVMSSLEKVYSSGYTEFIEVKVKRGDTLWNIAKKNNPNNDDVRKIVHKIMKLNDMESAEIFPGDVLKVPLK</sequence>
<evidence type="ECO:0000313" key="3">
    <source>
        <dbReference type="EMBL" id="RKD34508.1"/>
    </source>
</evidence>
<gene>
    <name evidence="3" type="ORF">BET03_01365</name>
</gene>
<keyword evidence="1" id="KW-1133">Transmembrane helix</keyword>
<reference evidence="3 4" key="1">
    <citation type="submission" date="2016-08" db="EMBL/GenBank/DDBJ databases">
        <title>Novel Firmicutes and Novel Genomes.</title>
        <authorList>
            <person name="Poppleton D.I."/>
            <person name="Gribaldo S."/>
        </authorList>
    </citation>
    <scope>NUCLEOTIDE SEQUENCE [LARGE SCALE GENOMIC DNA]</scope>
    <source>
        <strain evidence="3 4">CTT3</strain>
    </source>
</reference>